<gene>
    <name evidence="2" type="ORF">Cba03nite_06820</name>
</gene>
<keyword evidence="1" id="KW-0812">Transmembrane</keyword>
<keyword evidence="3" id="KW-1185">Reference proteome</keyword>
<feature type="transmembrane region" description="Helical" evidence="1">
    <location>
        <begin position="264"/>
        <end position="285"/>
    </location>
</feature>
<reference evidence="2 3" key="1">
    <citation type="submission" date="2021-01" db="EMBL/GenBank/DDBJ databases">
        <title>Whole genome shotgun sequence of Catellatospora bangladeshensis NBRC 107357.</title>
        <authorList>
            <person name="Komaki H."/>
            <person name="Tamura T."/>
        </authorList>
    </citation>
    <scope>NUCLEOTIDE SEQUENCE [LARGE SCALE GENOMIC DNA]</scope>
    <source>
        <strain evidence="2 3">NBRC 107357</strain>
    </source>
</reference>
<feature type="transmembrane region" description="Helical" evidence="1">
    <location>
        <begin position="85"/>
        <end position="104"/>
    </location>
</feature>
<keyword evidence="1" id="KW-1133">Transmembrane helix</keyword>
<dbReference type="AlphaFoldDB" id="A0A8J3NH13"/>
<feature type="transmembrane region" description="Helical" evidence="1">
    <location>
        <begin position="151"/>
        <end position="168"/>
    </location>
</feature>
<accession>A0A8J3NH13</accession>
<sequence>MRFWGKLLAASFGMAALVAAAQFGVVYGLNALRLDREFLSGADNEWNLQLTWAAWFAALAVLAGATYAASLAVAQSGRSRVGAGVRAVGGIGATLGAAAASVPLTLQPARLARVNASFDPELTAAIAVGAGLVAGLLVTLLVVARKPLSTNLWVCTGGVWLLAAASFVDSAQFGRNRDALAEYYDPMRLGVLDLSALEPIPRATFSMPVLALLTALVCGLVARHQGRSRLWIALSGAIGPLLVAMAYVIGGPGVSRALTDQADAYLGAMIAVVVGLAVSSIIALAPRRPGVL</sequence>
<feature type="transmembrane region" description="Helical" evidence="1">
    <location>
        <begin position="124"/>
        <end position="144"/>
    </location>
</feature>
<keyword evidence="1" id="KW-0472">Membrane</keyword>
<feature type="transmembrane region" description="Helical" evidence="1">
    <location>
        <begin position="205"/>
        <end position="223"/>
    </location>
</feature>
<name>A0A8J3NH13_9ACTN</name>
<protein>
    <submittedName>
        <fullName evidence="2">Uncharacterized protein</fullName>
    </submittedName>
</protein>
<proteinExistence type="predicted"/>
<dbReference type="EMBL" id="BONF01000005">
    <property type="protein sequence ID" value="GIF79333.1"/>
    <property type="molecule type" value="Genomic_DNA"/>
</dbReference>
<dbReference type="Proteomes" id="UP000601223">
    <property type="component" value="Unassembled WGS sequence"/>
</dbReference>
<evidence type="ECO:0000313" key="3">
    <source>
        <dbReference type="Proteomes" id="UP000601223"/>
    </source>
</evidence>
<evidence type="ECO:0000313" key="2">
    <source>
        <dbReference type="EMBL" id="GIF79333.1"/>
    </source>
</evidence>
<comment type="caution">
    <text evidence="2">The sequence shown here is derived from an EMBL/GenBank/DDBJ whole genome shotgun (WGS) entry which is preliminary data.</text>
</comment>
<feature type="transmembrane region" description="Helical" evidence="1">
    <location>
        <begin position="230"/>
        <end position="249"/>
    </location>
</feature>
<organism evidence="2 3">
    <name type="scientific">Catellatospora bangladeshensis</name>
    <dbReference type="NCBI Taxonomy" id="310355"/>
    <lineage>
        <taxon>Bacteria</taxon>
        <taxon>Bacillati</taxon>
        <taxon>Actinomycetota</taxon>
        <taxon>Actinomycetes</taxon>
        <taxon>Micromonosporales</taxon>
        <taxon>Micromonosporaceae</taxon>
        <taxon>Catellatospora</taxon>
    </lineage>
</organism>
<feature type="transmembrane region" description="Helical" evidence="1">
    <location>
        <begin position="52"/>
        <end position="73"/>
    </location>
</feature>
<evidence type="ECO:0000256" key="1">
    <source>
        <dbReference type="SAM" id="Phobius"/>
    </source>
</evidence>